<protein>
    <submittedName>
        <fullName evidence="2">Uncharacterized protein</fullName>
    </submittedName>
</protein>
<dbReference type="AlphaFoldDB" id="A0A974SC81"/>
<evidence type="ECO:0000256" key="1">
    <source>
        <dbReference type="SAM" id="MobiDB-lite"/>
    </source>
</evidence>
<proteinExistence type="predicted"/>
<dbReference type="Proteomes" id="UP000595841">
    <property type="component" value="Chromosome"/>
</dbReference>
<name>A0A974SC81_9BACL</name>
<organism evidence="2 3">
    <name type="scientific">Paenibacillus sonchi</name>
    <dbReference type="NCBI Taxonomy" id="373687"/>
    <lineage>
        <taxon>Bacteria</taxon>
        <taxon>Bacillati</taxon>
        <taxon>Bacillota</taxon>
        <taxon>Bacilli</taxon>
        <taxon>Bacillales</taxon>
        <taxon>Paenibacillaceae</taxon>
        <taxon>Paenibacillus</taxon>
        <taxon>Paenibacillus sonchi group</taxon>
    </lineage>
</organism>
<feature type="region of interest" description="Disordered" evidence="1">
    <location>
        <begin position="165"/>
        <end position="233"/>
    </location>
</feature>
<evidence type="ECO:0000313" key="3">
    <source>
        <dbReference type="Proteomes" id="UP000595841"/>
    </source>
</evidence>
<accession>A0A974SC81</accession>
<dbReference type="KEGG" id="pson:JI735_19565"/>
<evidence type="ECO:0000313" key="2">
    <source>
        <dbReference type="EMBL" id="QQZ58930.1"/>
    </source>
</evidence>
<keyword evidence="3" id="KW-1185">Reference proteome</keyword>
<feature type="compositionally biased region" description="Polar residues" evidence="1">
    <location>
        <begin position="206"/>
        <end position="227"/>
    </location>
</feature>
<feature type="compositionally biased region" description="Polar residues" evidence="1">
    <location>
        <begin position="172"/>
        <end position="182"/>
    </location>
</feature>
<gene>
    <name evidence="2" type="ORF">JI735_19565</name>
</gene>
<sequence length="303" mass="33142">MEKVVVQGNLDALKPQERLEYYSKICESLGLNPLTRPFEYLNLDGKLVLYAKRDATDQLRKIHSISIAITNRERIGDVYCVTAKATTSDGRCDESVGAVPLIKEEKIFDELRHKKVSTGRMLPLTPDEFAVAVMKCETKAKRRVTLSIAGLGMMDESELDVIDVTPTPEAGTESSPTLPAGNSSSVKQQSSQDSKQQRQGRGEVPKQTQQRTPSEQPQGTSNGTSQGYRLLDFATGTSPGGVTFAKMKVNNLATGEEEVLIARSPEALEQVNDIQNDSVFELTVEIENGFKIVKSVHIIGNAA</sequence>
<feature type="compositionally biased region" description="Low complexity" evidence="1">
    <location>
        <begin position="183"/>
        <end position="199"/>
    </location>
</feature>
<reference evidence="2 3" key="1">
    <citation type="submission" date="2021-01" db="EMBL/GenBank/DDBJ databases">
        <title>Whole genome sequence of Paenibacillus sonchi LMG 24727 for comparative genomics.</title>
        <authorList>
            <person name="Lee G."/>
            <person name="Kim M.-J."/>
            <person name="Lim K."/>
            <person name="Shin J.-H."/>
        </authorList>
    </citation>
    <scope>NUCLEOTIDE SEQUENCE [LARGE SCALE GENOMIC DNA]</scope>
    <source>
        <strain evidence="2 3">LMG 24727</strain>
    </source>
</reference>
<dbReference type="RefSeq" id="WP_202676341.1">
    <property type="nucleotide sequence ID" value="NZ_CP068595.1"/>
</dbReference>
<dbReference type="EMBL" id="CP068595">
    <property type="protein sequence ID" value="QQZ58930.1"/>
    <property type="molecule type" value="Genomic_DNA"/>
</dbReference>